<name>A0A202CDL7_9FLAO</name>
<feature type="transmembrane region" description="Helical" evidence="1">
    <location>
        <begin position="133"/>
        <end position="157"/>
    </location>
</feature>
<sequence length="163" mass="17722">MVLVFLVGGTCSGLLFKNIESRIGSDDYSIVDKAQQQIDDLKKQGIDITKIDDPQVKESLEILEKVPPKWKVDTAGILGIAVTVLAFVMIVIAFMKKNAVRAVSLLVIVLSLAMWIIAPDIEAGKYSGINPKTMALIGFLGLAGSAAFAFMSYQLYLKKLSKN</sequence>
<feature type="transmembrane region" description="Helical" evidence="1">
    <location>
        <begin position="102"/>
        <end position="121"/>
    </location>
</feature>
<feature type="transmembrane region" description="Helical" evidence="1">
    <location>
        <begin position="75"/>
        <end position="95"/>
    </location>
</feature>
<keyword evidence="1" id="KW-1133">Transmembrane helix</keyword>
<evidence type="ECO:0000313" key="2">
    <source>
        <dbReference type="EMBL" id="OVE61662.1"/>
    </source>
</evidence>
<keyword evidence="1" id="KW-0812">Transmembrane</keyword>
<dbReference type="Proteomes" id="UP000196355">
    <property type="component" value="Unassembled WGS sequence"/>
</dbReference>
<reference evidence="3" key="1">
    <citation type="submission" date="2017-02" db="EMBL/GenBank/DDBJ databases">
        <authorList>
            <person name="Tetz G."/>
            <person name="Tetz V."/>
        </authorList>
    </citation>
    <scope>NUCLEOTIDE SEQUENCE [LARGE SCALE GENOMIC DNA]</scope>
    <source>
        <strain evidence="3">VT16-26</strain>
    </source>
</reference>
<keyword evidence="1" id="KW-0472">Membrane</keyword>
<protein>
    <submittedName>
        <fullName evidence="2">Uncharacterized protein</fullName>
    </submittedName>
</protein>
<evidence type="ECO:0000256" key="1">
    <source>
        <dbReference type="SAM" id="Phobius"/>
    </source>
</evidence>
<organism evidence="2 3">
    <name type="scientific">Chryseobacterium mucoviscidosis</name>
    <dbReference type="NCBI Taxonomy" id="1945581"/>
    <lineage>
        <taxon>Bacteria</taxon>
        <taxon>Pseudomonadati</taxon>
        <taxon>Bacteroidota</taxon>
        <taxon>Flavobacteriia</taxon>
        <taxon>Flavobacteriales</taxon>
        <taxon>Weeksellaceae</taxon>
        <taxon>Chryseobacterium group</taxon>
        <taxon>Chryseobacterium</taxon>
    </lineage>
</organism>
<dbReference type="AlphaFoldDB" id="A0A202CDL7"/>
<dbReference type="RefSeq" id="WP_087706114.1">
    <property type="nucleotide sequence ID" value="NZ_MVAG01000057.1"/>
</dbReference>
<accession>A0A202CDL7</accession>
<evidence type="ECO:0000313" key="3">
    <source>
        <dbReference type="Proteomes" id="UP000196355"/>
    </source>
</evidence>
<dbReference type="EMBL" id="MVAG01000057">
    <property type="protein sequence ID" value="OVE61662.1"/>
    <property type="molecule type" value="Genomic_DNA"/>
</dbReference>
<gene>
    <name evidence="2" type="ORF">B0E34_01425</name>
</gene>
<comment type="caution">
    <text evidence="2">The sequence shown here is derived from an EMBL/GenBank/DDBJ whole genome shotgun (WGS) entry which is preliminary data.</text>
</comment>
<keyword evidence="3" id="KW-1185">Reference proteome</keyword>
<proteinExistence type="predicted"/>